<dbReference type="AlphaFoldDB" id="A0A1V9FU85"/>
<proteinExistence type="predicted"/>
<dbReference type="InterPro" id="IPR029002">
    <property type="entry name" value="PLPC/GPLD1"/>
</dbReference>
<reference evidence="3 4" key="1">
    <citation type="submission" date="2016-03" db="EMBL/GenBank/DDBJ databases">
        <title>Niastella vici sp. nov., isolated from farmland soil.</title>
        <authorList>
            <person name="Chen L."/>
            <person name="Wang D."/>
            <person name="Yang S."/>
            <person name="Wang G."/>
        </authorList>
    </citation>
    <scope>NUCLEOTIDE SEQUENCE [LARGE SCALE GENOMIC DNA]</scope>
    <source>
        <strain evidence="3 4">DJ57</strain>
    </source>
</reference>
<sequence>MSSYFIKRLALSALLLMYASLVCRAYSVLTHQALIDVNWDKVLLPLLKEKFPGSSNEALKEAHAYVYGGAVVPDMGYYPFGSKLFTNLIHYVRSGDFVKAVLNDAKNLNEYAFALGVLCHYYADVYGHRIGINVSVPVIYPKLKRKFGDTVTFEEDHVSHLRTEFSFDVLQTARGNYASTAYHDFIGFKVADTLLQKAFGETYGLDANELFGNFSKAVGRFRFTVMNLFPFFTRAAWATKKEEIQKMQATVTSRNFIYRMHQKNNRYKFGRNERPGFFARAFALFIYVIPKVGALKVLKFKDPGPVAEKNFIASFDTVSMHYAGNVIALHKHVVPLNNVDFDTGIRTSEGEYSLADITYCDLLLQLKAKNFETVDPALRNNIISFYTVPQKAGPSKKRAKAMDALAQLKIADQSTQ</sequence>
<feature type="chain" id="PRO_5010703118" description="Phospholipase C/D domain-containing protein" evidence="1">
    <location>
        <begin position="26"/>
        <end position="416"/>
    </location>
</feature>
<evidence type="ECO:0000256" key="1">
    <source>
        <dbReference type="SAM" id="SignalP"/>
    </source>
</evidence>
<name>A0A1V9FU85_9BACT</name>
<organism evidence="3 4">
    <name type="scientific">Niastella vici</name>
    <dbReference type="NCBI Taxonomy" id="1703345"/>
    <lineage>
        <taxon>Bacteria</taxon>
        <taxon>Pseudomonadati</taxon>
        <taxon>Bacteroidota</taxon>
        <taxon>Chitinophagia</taxon>
        <taxon>Chitinophagales</taxon>
        <taxon>Chitinophagaceae</taxon>
        <taxon>Niastella</taxon>
    </lineage>
</organism>
<dbReference type="Proteomes" id="UP000192796">
    <property type="component" value="Unassembled WGS sequence"/>
</dbReference>
<dbReference type="RefSeq" id="WP_081149925.1">
    <property type="nucleotide sequence ID" value="NZ_LVYD01000054.1"/>
</dbReference>
<dbReference type="EMBL" id="LVYD01000054">
    <property type="protein sequence ID" value="OQP61914.1"/>
    <property type="molecule type" value="Genomic_DNA"/>
</dbReference>
<dbReference type="OrthoDB" id="648959at2"/>
<keyword evidence="1" id="KW-0732">Signal</keyword>
<comment type="caution">
    <text evidence="3">The sequence shown here is derived from an EMBL/GenBank/DDBJ whole genome shotgun (WGS) entry which is preliminary data.</text>
</comment>
<evidence type="ECO:0000259" key="2">
    <source>
        <dbReference type="Pfam" id="PF00882"/>
    </source>
</evidence>
<accession>A0A1V9FU85</accession>
<evidence type="ECO:0000313" key="4">
    <source>
        <dbReference type="Proteomes" id="UP000192796"/>
    </source>
</evidence>
<dbReference type="STRING" id="1703345.A3860_29910"/>
<protein>
    <recommendedName>
        <fullName evidence="2">Phospholipase C/D domain-containing protein</fullName>
    </recommendedName>
</protein>
<keyword evidence="4" id="KW-1185">Reference proteome</keyword>
<evidence type="ECO:0000313" key="3">
    <source>
        <dbReference type="EMBL" id="OQP61914.1"/>
    </source>
</evidence>
<feature type="signal peptide" evidence="1">
    <location>
        <begin position="1"/>
        <end position="25"/>
    </location>
</feature>
<dbReference type="Pfam" id="PF00882">
    <property type="entry name" value="Zn_dep_PLPC"/>
    <property type="match status" value="1"/>
</dbReference>
<gene>
    <name evidence="3" type="ORF">A3860_29910</name>
</gene>
<feature type="domain" description="Phospholipase C/D" evidence="2">
    <location>
        <begin position="49"/>
        <end position="205"/>
    </location>
</feature>